<accession>A0A2P2QK00</accession>
<proteinExistence type="predicted"/>
<dbReference type="AlphaFoldDB" id="A0A2P2QK00"/>
<evidence type="ECO:0000313" key="1">
    <source>
        <dbReference type="EMBL" id="MBX67338.1"/>
    </source>
</evidence>
<organism evidence="1">
    <name type="scientific">Rhizophora mucronata</name>
    <name type="common">Asiatic mangrove</name>
    <dbReference type="NCBI Taxonomy" id="61149"/>
    <lineage>
        <taxon>Eukaryota</taxon>
        <taxon>Viridiplantae</taxon>
        <taxon>Streptophyta</taxon>
        <taxon>Embryophyta</taxon>
        <taxon>Tracheophyta</taxon>
        <taxon>Spermatophyta</taxon>
        <taxon>Magnoliopsida</taxon>
        <taxon>eudicotyledons</taxon>
        <taxon>Gunneridae</taxon>
        <taxon>Pentapetalae</taxon>
        <taxon>rosids</taxon>
        <taxon>fabids</taxon>
        <taxon>Malpighiales</taxon>
        <taxon>Rhizophoraceae</taxon>
        <taxon>Rhizophora</taxon>
    </lineage>
</organism>
<dbReference type="EMBL" id="GGEC01086854">
    <property type="protein sequence ID" value="MBX67338.1"/>
    <property type="molecule type" value="Transcribed_RNA"/>
</dbReference>
<name>A0A2P2QK00_RHIMU</name>
<protein>
    <submittedName>
        <fullName evidence="1">Uncharacterized protein</fullName>
    </submittedName>
</protein>
<reference evidence="1" key="1">
    <citation type="submission" date="2018-02" db="EMBL/GenBank/DDBJ databases">
        <title>Rhizophora mucronata_Transcriptome.</title>
        <authorList>
            <person name="Meera S.P."/>
            <person name="Sreeshan A."/>
            <person name="Augustine A."/>
        </authorList>
    </citation>
    <scope>NUCLEOTIDE SEQUENCE</scope>
    <source>
        <tissue evidence="1">Leaf</tissue>
    </source>
</reference>
<sequence>MFFKFSSFCSYQMTKPHFGVSPLFKFRI</sequence>